<proteinExistence type="predicted"/>
<dbReference type="EMBL" id="FWFL01000013">
    <property type="protein sequence ID" value="SLN66782.1"/>
    <property type="molecule type" value="Genomic_DNA"/>
</dbReference>
<organism evidence="1 2">
    <name type="scientific">Roseovarius litorisediminis</name>
    <dbReference type="NCBI Taxonomy" id="1312363"/>
    <lineage>
        <taxon>Bacteria</taxon>
        <taxon>Pseudomonadati</taxon>
        <taxon>Pseudomonadota</taxon>
        <taxon>Alphaproteobacteria</taxon>
        <taxon>Rhodobacterales</taxon>
        <taxon>Roseobacteraceae</taxon>
        <taxon>Roseovarius</taxon>
    </lineage>
</organism>
<protein>
    <submittedName>
        <fullName evidence="1">Uncharacterized protein</fullName>
    </submittedName>
</protein>
<dbReference type="AlphaFoldDB" id="A0A1Y5TLG9"/>
<gene>
    <name evidence="1" type="ORF">PEL8287_03707</name>
</gene>
<sequence>MPSVDKALMCQDLGAILVTMGDSATCLNVESAMLQSCCRMMVITREDDLPKSPNML</sequence>
<accession>A0A1Y5TLG9</accession>
<reference evidence="1 2" key="1">
    <citation type="submission" date="2017-03" db="EMBL/GenBank/DDBJ databases">
        <authorList>
            <person name="Afonso C.L."/>
            <person name="Miller P.J."/>
            <person name="Scott M.A."/>
            <person name="Spackman E."/>
            <person name="Goraichik I."/>
            <person name="Dimitrov K.M."/>
            <person name="Suarez D.L."/>
            <person name="Swayne D.E."/>
        </authorList>
    </citation>
    <scope>NUCLEOTIDE SEQUENCE [LARGE SCALE GENOMIC DNA]</scope>
    <source>
        <strain evidence="1 2">CECT 8287</strain>
    </source>
</reference>
<evidence type="ECO:0000313" key="1">
    <source>
        <dbReference type="EMBL" id="SLN66782.1"/>
    </source>
</evidence>
<keyword evidence="2" id="KW-1185">Reference proteome</keyword>
<evidence type="ECO:0000313" key="2">
    <source>
        <dbReference type="Proteomes" id="UP000193827"/>
    </source>
</evidence>
<name>A0A1Y5TLG9_9RHOB</name>
<dbReference type="Proteomes" id="UP000193827">
    <property type="component" value="Unassembled WGS sequence"/>
</dbReference>